<comment type="caution">
    <text evidence="1">The sequence shown here is derived from an EMBL/GenBank/DDBJ whole genome shotgun (WGS) entry which is preliminary data.</text>
</comment>
<reference evidence="1 2" key="1">
    <citation type="submission" date="2018-09" db="EMBL/GenBank/DDBJ databases">
        <title>A high-quality reference genome of wild soybean provides a powerful tool to mine soybean genomes.</title>
        <authorList>
            <person name="Xie M."/>
            <person name="Chung C.Y.L."/>
            <person name="Li M.-W."/>
            <person name="Wong F.-L."/>
            <person name="Chan T.-F."/>
            <person name="Lam H.-M."/>
        </authorList>
    </citation>
    <scope>NUCLEOTIDE SEQUENCE [LARGE SCALE GENOMIC DNA]</scope>
    <source>
        <strain evidence="2">cv. W05</strain>
        <tissue evidence="1">Hypocotyl of etiolated seedlings</tissue>
    </source>
</reference>
<accession>A0A445JT05</accession>
<name>A0A445JT05_GLYSO</name>
<dbReference type="AlphaFoldDB" id="A0A445JT05"/>
<evidence type="ECO:0000313" key="1">
    <source>
        <dbReference type="EMBL" id="RZC01620.1"/>
    </source>
</evidence>
<dbReference type="Proteomes" id="UP000289340">
    <property type="component" value="Chromosome 7"/>
</dbReference>
<organism evidence="1 2">
    <name type="scientific">Glycine soja</name>
    <name type="common">Wild soybean</name>
    <dbReference type="NCBI Taxonomy" id="3848"/>
    <lineage>
        <taxon>Eukaryota</taxon>
        <taxon>Viridiplantae</taxon>
        <taxon>Streptophyta</taxon>
        <taxon>Embryophyta</taxon>
        <taxon>Tracheophyta</taxon>
        <taxon>Spermatophyta</taxon>
        <taxon>Magnoliopsida</taxon>
        <taxon>eudicotyledons</taxon>
        <taxon>Gunneridae</taxon>
        <taxon>Pentapetalae</taxon>
        <taxon>rosids</taxon>
        <taxon>fabids</taxon>
        <taxon>Fabales</taxon>
        <taxon>Fabaceae</taxon>
        <taxon>Papilionoideae</taxon>
        <taxon>50 kb inversion clade</taxon>
        <taxon>NPAAA clade</taxon>
        <taxon>indigoferoid/millettioid clade</taxon>
        <taxon>Phaseoleae</taxon>
        <taxon>Glycine</taxon>
        <taxon>Glycine subgen. Soja</taxon>
    </lineage>
</organism>
<keyword evidence="2" id="KW-1185">Reference proteome</keyword>
<dbReference type="EMBL" id="QZWG01000007">
    <property type="protein sequence ID" value="RZC01620.1"/>
    <property type="molecule type" value="Genomic_DNA"/>
</dbReference>
<evidence type="ECO:0000313" key="2">
    <source>
        <dbReference type="Proteomes" id="UP000289340"/>
    </source>
</evidence>
<proteinExistence type="predicted"/>
<protein>
    <submittedName>
        <fullName evidence="1">Uncharacterized protein</fullName>
    </submittedName>
</protein>
<gene>
    <name evidence="1" type="ORF">D0Y65_017018</name>
</gene>
<sequence>MGNYKLEDSFMNELEGASLVADGQDSLVSKLILTGCYSVTNTYLFLIENTNLLMSFSTGHFGSLPSPTMLLSSCGNYKKRVTHWEKSVM</sequence>